<keyword evidence="2" id="KW-1185">Reference proteome</keyword>
<dbReference type="InParanoid" id="A0A2H3D3Q8"/>
<dbReference type="OMA" id="WYFISSE"/>
<dbReference type="OrthoDB" id="3268677at2759"/>
<dbReference type="STRING" id="47427.A0A2H3D3Q8"/>
<accession>A0A2H3D3Q8</accession>
<reference evidence="2" key="1">
    <citation type="journal article" date="2017" name="Nat. Ecol. Evol.">
        <title>Genome expansion and lineage-specific genetic innovations in the forest pathogenic fungi Armillaria.</title>
        <authorList>
            <person name="Sipos G."/>
            <person name="Prasanna A.N."/>
            <person name="Walter M.C."/>
            <person name="O'Connor E."/>
            <person name="Balint B."/>
            <person name="Krizsan K."/>
            <person name="Kiss B."/>
            <person name="Hess J."/>
            <person name="Varga T."/>
            <person name="Slot J."/>
            <person name="Riley R."/>
            <person name="Boka B."/>
            <person name="Rigling D."/>
            <person name="Barry K."/>
            <person name="Lee J."/>
            <person name="Mihaltcheva S."/>
            <person name="LaButti K."/>
            <person name="Lipzen A."/>
            <person name="Waldron R."/>
            <person name="Moloney N.M."/>
            <person name="Sperisen C."/>
            <person name="Kredics L."/>
            <person name="Vagvoelgyi C."/>
            <person name="Patrignani A."/>
            <person name="Fitzpatrick D."/>
            <person name="Nagy I."/>
            <person name="Doyle S."/>
            <person name="Anderson J.B."/>
            <person name="Grigoriev I.V."/>
            <person name="Gueldener U."/>
            <person name="Muensterkoetter M."/>
            <person name="Nagy L.G."/>
        </authorList>
    </citation>
    <scope>NUCLEOTIDE SEQUENCE [LARGE SCALE GENOMIC DNA]</scope>
    <source>
        <strain evidence="2">Ar21-2</strain>
    </source>
</reference>
<evidence type="ECO:0000313" key="1">
    <source>
        <dbReference type="EMBL" id="PBK83677.1"/>
    </source>
</evidence>
<sequence length="166" mass="19324">MNIQDSKHSLKRFWNNIFTGAQVITLGNFLVYYKQIHDIAVDKSGPLYEHNVIKYDKQDNNATSHLFSSELLHHASQNPKHNLSVVVYTFIFGEFIDAYQSHTMSHKEHAKIRIHALLFLETWWNFLKKQGYSQAWYFISSEAYDIAKTLATGLLGVIVIYHDHLP</sequence>
<evidence type="ECO:0000313" key="2">
    <source>
        <dbReference type="Proteomes" id="UP000217790"/>
    </source>
</evidence>
<proteinExistence type="predicted"/>
<gene>
    <name evidence="1" type="ORF">ARMGADRAFT_944673</name>
</gene>
<dbReference type="AlphaFoldDB" id="A0A2H3D3Q8"/>
<dbReference type="Proteomes" id="UP000217790">
    <property type="component" value="Unassembled WGS sequence"/>
</dbReference>
<protein>
    <submittedName>
        <fullName evidence="1">Uncharacterized protein</fullName>
    </submittedName>
</protein>
<name>A0A2H3D3Q8_ARMGA</name>
<organism evidence="1 2">
    <name type="scientific">Armillaria gallica</name>
    <name type="common">Bulbous honey fungus</name>
    <name type="synonym">Armillaria bulbosa</name>
    <dbReference type="NCBI Taxonomy" id="47427"/>
    <lineage>
        <taxon>Eukaryota</taxon>
        <taxon>Fungi</taxon>
        <taxon>Dikarya</taxon>
        <taxon>Basidiomycota</taxon>
        <taxon>Agaricomycotina</taxon>
        <taxon>Agaricomycetes</taxon>
        <taxon>Agaricomycetidae</taxon>
        <taxon>Agaricales</taxon>
        <taxon>Marasmiineae</taxon>
        <taxon>Physalacriaceae</taxon>
        <taxon>Armillaria</taxon>
    </lineage>
</organism>
<dbReference type="EMBL" id="KZ293704">
    <property type="protein sequence ID" value="PBK83677.1"/>
    <property type="molecule type" value="Genomic_DNA"/>
</dbReference>